<dbReference type="EMBL" id="CM007382">
    <property type="protein sequence ID" value="ONK78108.1"/>
    <property type="molecule type" value="Genomic_DNA"/>
</dbReference>
<dbReference type="Proteomes" id="UP000243459">
    <property type="component" value="Chromosome 2"/>
</dbReference>
<dbReference type="OrthoDB" id="782293at2759"/>
<feature type="signal peptide" evidence="2">
    <location>
        <begin position="1"/>
        <end position="17"/>
    </location>
</feature>
<evidence type="ECO:0000313" key="4">
    <source>
        <dbReference type="Proteomes" id="UP000243459"/>
    </source>
</evidence>
<organism evidence="3 4">
    <name type="scientific">Asparagus officinalis</name>
    <name type="common">Garden asparagus</name>
    <dbReference type="NCBI Taxonomy" id="4686"/>
    <lineage>
        <taxon>Eukaryota</taxon>
        <taxon>Viridiplantae</taxon>
        <taxon>Streptophyta</taxon>
        <taxon>Embryophyta</taxon>
        <taxon>Tracheophyta</taxon>
        <taxon>Spermatophyta</taxon>
        <taxon>Magnoliopsida</taxon>
        <taxon>Liliopsida</taxon>
        <taxon>Asparagales</taxon>
        <taxon>Asparagaceae</taxon>
        <taxon>Asparagoideae</taxon>
        <taxon>Asparagus</taxon>
    </lineage>
</organism>
<feature type="region of interest" description="Disordered" evidence="1">
    <location>
        <begin position="127"/>
        <end position="153"/>
    </location>
</feature>
<dbReference type="GO" id="GO:0032544">
    <property type="term" value="P:plastid translation"/>
    <property type="evidence" value="ECO:0007669"/>
    <property type="project" value="TreeGrafter"/>
</dbReference>
<dbReference type="GO" id="GO:0009535">
    <property type="term" value="C:chloroplast thylakoid membrane"/>
    <property type="evidence" value="ECO:0007669"/>
    <property type="project" value="TreeGrafter"/>
</dbReference>
<dbReference type="PANTHER" id="PTHR34678">
    <property type="entry name" value="50S RIBOSOMAL PROTEIN 5, CHLOROPLASTIC"/>
    <property type="match status" value="1"/>
</dbReference>
<accession>A0A5P1FIF1</accession>
<feature type="region of interest" description="Disordered" evidence="1">
    <location>
        <begin position="68"/>
        <end position="106"/>
    </location>
</feature>
<keyword evidence="2" id="KW-0732">Signal</keyword>
<sequence>MALLISHLSLLPSSSSSHSPSIPVAAASATLSSKLSRKSFNLRFGSSHGPRIPCPTYDISGKRSVIVRASSEIDGKDEKKPDPLPPSQVSEEEANMPVENLPLESKMKERMEQKLRMKLAKKIRLRRKRLLRKRKMRKKGRWPPSKMKKLKNV</sequence>
<dbReference type="OMA" id="IPCPTYD"/>
<name>A0A5P1FIF1_ASPOF</name>
<reference evidence="4" key="1">
    <citation type="journal article" date="2017" name="Nat. Commun.">
        <title>The asparagus genome sheds light on the origin and evolution of a young Y chromosome.</title>
        <authorList>
            <person name="Harkess A."/>
            <person name="Zhou J."/>
            <person name="Xu C."/>
            <person name="Bowers J.E."/>
            <person name="Van der Hulst R."/>
            <person name="Ayyampalayam S."/>
            <person name="Mercati F."/>
            <person name="Riccardi P."/>
            <person name="McKain M.R."/>
            <person name="Kakrana A."/>
            <person name="Tang H."/>
            <person name="Ray J."/>
            <person name="Groenendijk J."/>
            <person name="Arikit S."/>
            <person name="Mathioni S.M."/>
            <person name="Nakano M."/>
            <person name="Shan H."/>
            <person name="Telgmann-Rauber A."/>
            <person name="Kanno A."/>
            <person name="Yue Z."/>
            <person name="Chen H."/>
            <person name="Li W."/>
            <person name="Chen Y."/>
            <person name="Xu X."/>
            <person name="Zhang Y."/>
            <person name="Luo S."/>
            <person name="Chen H."/>
            <person name="Gao J."/>
            <person name="Mao Z."/>
            <person name="Pires J.C."/>
            <person name="Luo M."/>
            <person name="Kudrna D."/>
            <person name="Wing R.A."/>
            <person name="Meyers B.C."/>
            <person name="Yi K."/>
            <person name="Kong H."/>
            <person name="Lavrijsen P."/>
            <person name="Sunseri F."/>
            <person name="Falavigna A."/>
            <person name="Ye Y."/>
            <person name="Leebens-Mack J.H."/>
            <person name="Chen G."/>
        </authorList>
    </citation>
    <scope>NUCLEOTIDE SEQUENCE [LARGE SCALE GENOMIC DNA]</scope>
    <source>
        <strain evidence="4">cv. DH0086</strain>
    </source>
</reference>
<dbReference type="InterPro" id="IPR040307">
    <property type="entry name" value="Ribosomal_cL37"/>
</dbReference>
<keyword evidence="4" id="KW-1185">Reference proteome</keyword>
<feature type="compositionally biased region" description="Basic and acidic residues" evidence="1">
    <location>
        <begin position="71"/>
        <end position="82"/>
    </location>
</feature>
<dbReference type="PANTHER" id="PTHR34678:SF1">
    <property type="entry name" value="LARGE RIBOSOMAL SUBUNIT PROTEIN CL37"/>
    <property type="match status" value="1"/>
</dbReference>
<evidence type="ECO:0008006" key="5">
    <source>
        <dbReference type="Google" id="ProtNLM"/>
    </source>
</evidence>
<evidence type="ECO:0000313" key="3">
    <source>
        <dbReference type="EMBL" id="ONK78108.1"/>
    </source>
</evidence>
<protein>
    <recommendedName>
        <fullName evidence="5">50S ribosomal protein 5, chloroplastic</fullName>
    </recommendedName>
</protein>
<dbReference type="Gramene" id="ONK78108">
    <property type="protein sequence ID" value="ONK78108"/>
    <property type="gene ID" value="A4U43_C02F14440"/>
</dbReference>
<proteinExistence type="predicted"/>
<dbReference type="AlphaFoldDB" id="A0A5P1FIF1"/>
<evidence type="ECO:0000256" key="2">
    <source>
        <dbReference type="SAM" id="SignalP"/>
    </source>
</evidence>
<evidence type="ECO:0000256" key="1">
    <source>
        <dbReference type="SAM" id="MobiDB-lite"/>
    </source>
</evidence>
<gene>
    <name evidence="3" type="ORF">A4U43_C02F14440</name>
</gene>
<feature type="chain" id="PRO_5024328634" description="50S ribosomal protein 5, chloroplastic" evidence="2">
    <location>
        <begin position="18"/>
        <end position="153"/>
    </location>
</feature>